<keyword evidence="1" id="KW-0862">Zinc</keyword>
<dbReference type="PROSITE" id="PS50157">
    <property type="entry name" value="ZINC_FINGER_C2H2_2"/>
    <property type="match status" value="2"/>
</dbReference>
<name>A0A9P0CPF9_9CUCU</name>
<feature type="compositionally biased region" description="Polar residues" evidence="2">
    <location>
        <begin position="396"/>
        <end position="409"/>
    </location>
</feature>
<feature type="region of interest" description="Disordered" evidence="2">
    <location>
        <begin position="364"/>
        <end position="426"/>
    </location>
</feature>
<dbReference type="GO" id="GO:0008270">
    <property type="term" value="F:zinc ion binding"/>
    <property type="evidence" value="ECO:0007669"/>
    <property type="project" value="UniProtKB-KW"/>
</dbReference>
<dbReference type="Gene3D" id="3.30.160.60">
    <property type="entry name" value="Classic Zinc Finger"/>
    <property type="match status" value="1"/>
</dbReference>
<dbReference type="InterPro" id="IPR036236">
    <property type="entry name" value="Znf_C2H2_sf"/>
</dbReference>
<feature type="region of interest" description="Disordered" evidence="2">
    <location>
        <begin position="234"/>
        <end position="256"/>
    </location>
</feature>
<dbReference type="Proteomes" id="UP001153636">
    <property type="component" value="Chromosome 2"/>
</dbReference>
<feature type="domain" description="C2H2-type" evidence="3">
    <location>
        <begin position="31"/>
        <end position="58"/>
    </location>
</feature>
<keyword evidence="1" id="KW-0863">Zinc-finger</keyword>
<evidence type="ECO:0000259" key="3">
    <source>
        <dbReference type="PROSITE" id="PS50157"/>
    </source>
</evidence>
<organism evidence="4 5">
    <name type="scientific">Psylliodes chrysocephalus</name>
    <dbReference type="NCBI Taxonomy" id="3402493"/>
    <lineage>
        <taxon>Eukaryota</taxon>
        <taxon>Metazoa</taxon>
        <taxon>Ecdysozoa</taxon>
        <taxon>Arthropoda</taxon>
        <taxon>Hexapoda</taxon>
        <taxon>Insecta</taxon>
        <taxon>Pterygota</taxon>
        <taxon>Neoptera</taxon>
        <taxon>Endopterygota</taxon>
        <taxon>Coleoptera</taxon>
        <taxon>Polyphaga</taxon>
        <taxon>Cucujiformia</taxon>
        <taxon>Chrysomeloidea</taxon>
        <taxon>Chrysomelidae</taxon>
        <taxon>Galerucinae</taxon>
        <taxon>Alticini</taxon>
        <taxon>Psylliodes</taxon>
    </lineage>
</organism>
<feature type="compositionally biased region" description="Basic residues" evidence="2">
    <location>
        <begin position="378"/>
        <end position="391"/>
    </location>
</feature>
<reference evidence="4" key="1">
    <citation type="submission" date="2022-01" db="EMBL/GenBank/DDBJ databases">
        <authorList>
            <person name="King R."/>
        </authorList>
    </citation>
    <scope>NUCLEOTIDE SEQUENCE</scope>
</reference>
<feature type="compositionally biased region" description="Acidic residues" evidence="2">
    <location>
        <begin position="412"/>
        <end position="426"/>
    </location>
</feature>
<dbReference type="EMBL" id="OV651814">
    <property type="protein sequence ID" value="CAH1105914.1"/>
    <property type="molecule type" value="Genomic_DNA"/>
</dbReference>
<sequence>MLFNLFINDIVDMNLKPKIILFVGLKLDKLHKCPNCLRTYLHIGSLRRHFKSECGKRANDKCPFCDKIFKHKRHLQRHIKHFCRAPLTTGYTEVDDTTFECDTCNRLNAIHACPNCNRKYIHIGSLRRHCRTECGQEGKTTRFTQTRVIKMVDRSTQKGLRKDKKHSHKKSEGTDLKVIKKKKVLSILKKKKHVIQSFLDDEAEKLQKQVAVQSMLSKEAKVVLQTPVINRAMRSRSNSVKSEPGHIASSSRPSSSCSYNYNKPYNYGRSCEACILLKESGKFACQGCQRKSSILNEPPNKVYNYGKTCEACKLLKEQGKYACPACQEKFLLTMYNYGKNCDVCQLFKDSGKYACGRCQKLPNNSKNKSKKNKTEGRSHKKSHKKNKKKKSAASVESISLNEDNQATTSENNNEDNIEVENDDDEDDEFIEYVSLRDLLNGNEK</sequence>
<proteinExistence type="predicted"/>
<evidence type="ECO:0000256" key="2">
    <source>
        <dbReference type="SAM" id="MobiDB-lite"/>
    </source>
</evidence>
<keyword evidence="1" id="KW-0479">Metal-binding</keyword>
<gene>
    <name evidence="4" type="ORF">PSYICH_LOCUS6364</name>
</gene>
<dbReference type="OrthoDB" id="2687452at2759"/>
<evidence type="ECO:0000313" key="4">
    <source>
        <dbReference type="EMBL" id="CAH1105914.1"/>
    </source>
</evidence>
<dbReference type="SMART" id="SM00355">
    <property type="entry name" value="ZnF_C2H2"/>
    <property type="match status" value="3"/>
</dbReference>
<dbReference type="AlphaFoldDB" id="A0A9P0CPF9"/>
<evidence type="ECO:0000313" key="5">
    <source>
        <dbReference type="Proteomes" id="UP001153636"/>
    </source>
</evidence>
<dbReference type="InterPro" id="IPR013087">
    <property type="entry name" value="Znf_C2H2_type"/>
</dbReference>
<evidence type="ECO:0000256" key="1">
    <source>
        <dbReference type="PROSITE-ProRule" id="PRU00042"/>
    </source>
</evidence>
<feature type="domain" description="C2H2-type" evidence="3">
    <location>
        <begin position="111"/>
        <end position="138"/>
    </location>
</feature>
<protein>
    <recommendedName>
        <fullName evidence="3">C2H2-type domain-containing protein</fullName>
    </recommendedName>
</protein>
<accession>A0A9P0CPF9</accession>
<dbReference type="SUPFAM" id="SSF57667">
    <property type="entry name" value="beta-beta-alpha zinc fingers"/>
    <property type="match status" value="1"/>
</dbReference>
<keyword evidence="5" id="KW-1185">Reference proteome</keyword>